<protein>
    <submittedName>
        <fullName evidence="1">Uncharacterized protein</fullName>
    </submittedName>
</protein>
<reference evidence="1 2" key="1">
    <citation type="journal article" date="2021" name="Hortic Res">
        <title>The domestication of Cucurbita argyrosperma as revealed by the genome of its wild relative.</title>
        <authorList>
            <person name="Barrera-Redondo J."/>
            <person name="Sanchez-de la Vega G."/>
            <person name="Aguirre-Liguori J.A."/>
            <person name="Castellanos-Morales G."/>
            <person name="Gutierrez-Guerrero Y.T."/>
            <person name="Aguirre-Dugua X."/>
            <person name="Aguirre-Planter E."/>
            <person name="Tenaillon M.I."/>
            <person name="Lira-Saade R."/>
            <person name="Eguiarte L.E."/>
        </authorList>
    </citation>
    <scope>NUCLEOTIDE SEQUENCE [LARGE SCALE GENOMIC DNA]</scope>
    <source>
        <strain evidence="1">JBR-2021</strain>
    </source>
</reference>
<evidence type="ECO:0000313" key="2">
    <source>
        <dbReference type="Proteomes" id="UP000685013"/>
    </source>
</evidence>
<comment type="caution">
    <text evidence="1">The sequence shown here is derived from an EMBL/GenBank/DDBJ whole genome shotgun (WGS) entry which is preliminary data.</text>
</comment>
<evidence type="ECO:0000313" key="1">
    <source>
        <dbReference type="EMBL" id="KAG6591318.1"/>
    </source>
</evidence>
<name>A0AAV6N4F1_9ROSI</name>
<proteinExistence type="predicted"/>
<organism evidence="1 2">
    <name type="scientific">Cucurbita argyrosperma subsp. sororia</name>
    <dbReference type="NCBI Taxonomy" id="37648"/>
    <lineage>
        <taxon>Eukaryota</taxon>
        <taxon>Viridiplantae</taxon>
        <taxon>Streptophyta</taxon>
        <taxon>Embryophyta</taxon>
        <taxon>Tracheophyta</taxon>
        <taxon>Spermatophyta</taxon>
        <taxon>Magnoliopsida</taxon>
        <taxon>eudicotyledons</taxon>
        <taxon>Gunneridae</taxon>
        <taxon>Pentapetalae</taxon>
        <taxon>rosids</taxon>
        <taxon>fabids</taxon>
        <taxon>Cucurbitales</taxon>
        <taxon>Cucurbitaceae</taxon>
        <taxon>Cucurbiteae</taxon>
        <taxon>Cucurbita</taxon>
    </lineage>
</organism>
<dbReference type="AlphaFoldDB" id="A0AAV6N4F1"/>
<keyword evidence="2" id="KW-1185">Reference proteome</keyword>
<dbReference type="Proteomes" id="UP000685013">
    <property type="component" value="Chromosome 9"/>
</dbReference>
<feature type="non-terminal residue" evidence="1">
    <location>
        <position position="1"/>
    </location>
</feature>
<accession>A0AAV6N4F1</accession>
<sequence length="74" mass="7610">MISAVGELEVEDGGVVEVFAPAGAPFFSATTAARCTLGCCQPSLGISVSGSAPIPRRWCDRIAATHLPVPPKEI</sequence>
<dbReference type="EMBL" id="JAGKQH010000009">
    <property type="protein sequence ID" value="KAG6591318.1"/>
    <property type="molecule type" value="Genomic_DNA"/>
</dbReference>
<gene>
    <name evidence="1" type="ORF">SDJN03_13664</name>
</gene>